<evidence type="ECO:0000256" key="6">
    <source>
        <dbReference type="ARBA" id="ARBA00022741"/>
    </source>
</evidence>
<dbReference type="Proteomes" id="UP000641588">
    <property type="component" value="Unassembled WGS sequence"/>
</dbReference>
<dbReference type="RefSeq" id="WP_171651564.1">
    <property type="nucleotide sequence ID" value="NZ_WHOD01000045.1"/>
</dbReference>
<evidence type="ECO:0000256" key="13">
    <source>
        <dbReference type="ARBA" id="ARBA00024986"/>
    </source>
</evidence>
<keyword evidence="19" id="KW-1185">Reference proteome</keyword>
<feature type="transmembrane region" description="Helical" evidence="16">
    <location>
        <begin position="16"/>
        <end position="33"/>
    </location>
</feature>
<keyword evidence="7" id="KW-0159">Chromosome partition</keyword>
<dbReference type="Gene3D" id="1.10.10.10">
    <property type="entry name" value="Winged helix-like DNA-binding domain superfamily/Winged helix DNA-binding domain"/>
    <property type="match status" value="1"/>
</dbReference>
<accession>A0A972K017</accession>
<comment type="similarity">
    <text evidence="2">Belongs to the FtsK/SpoIIIE/SftA family.</text>
</comment>
<dbReference type="AlphaFoldDB" id="A0A972K017"/>
<dbReference type="GO" id="GO:0007059">
    <property type="term" value="P:chromosome segregation"/>
    <property type="evidence" value="ECO:0007669"/>
    <property type="project" value="UniProtKB-KW"/>
</dbReference>
<dbReference type="GO" id="GO:0005886">
    <property type="term" value="C:plasma membrane"/>
    <property type="evidence" value="ECO:0007669"/>
    <property type="project" value="UniProtKB-SubCell"/>
</dbReference>
<gene>
    <name evidence="18" type="ORF">GC093_09090</name>
</gene>
<evidence type="ECO:0000256" key="16">
    <source>
        <dbReference type="SAM" id="Phobius"/>
    </source>
</evidence>
<evidence type="ECO:0000256" key="8">
    <source>
        <dbReference type="ARBA" id="ARBA00022840"/>
    </source>
</evidence>
<evidence type="ECO:0000256" key="3">
    <source>
        <dbReference type="ARBA" id="ARBA00022475"/>
    </source>
</evidence>
<feature type="domain" description="FtsK" evidence="17">
    <location>
        <begin position="505"/>
        <end position="696"/>
    </location>
</feature>
<dbReference type="Gene3D" id="3.40.50.300">
    <property type="entry name" value="P-loop containing nucleotide triphosphate hydrolases"/>
    <property type="match status" value="1"/>
</dbReference>
<comment type="subcellular location">
    <subcellularLocation>
        <location evidence="1">Cell membrane</location>
        <topology evidence="1">Multi-pass membrane protein</topology>
    </subcellularLocation>
</comment>
<protein>
    <submittedName>
        <fullName evidence="18">DNA translocase FtsK</fullName>
    </submittedName>
</protein>
<evidence type="ECO:0000256" key="14">
    <source>
        <dbReference type="ARBA" id="ARBA00025923"/>
    </source>
</evidence>
<dbReference type="PROSITE" id="PS50901">
    <property type="entry name" value="FTSK"/>
    <property type="match status" value="1"/>
</dbReference>
<dbReference type="InterPro" id="IPR036388">
    <property type="entry name" value="WH-like_DNA-bd_sf"/>
</dbReference>
<evidence type="ECO:0000256" key="7">
    <source>
        <dbReference type="ARBA" id="ARBA00022829"/>
    </source>
</evidence>
<dbReference type="Pfam" id="PF17854">
    <property type="entry name" value="FtsK_alpha"/>
    <property type="match status" value="1"/>
</dbReference>
<evidence type="ECO:0000313" key="19">
    <source>
        <dbReference type="Proteomes" id="UP000641588"/>
    </source>
</evidence>
<dbReference type="Pfam" id="PF09397">
    <property type="entry name" value="FtsK_gamma"/>
    <property type="match status" value="1"/>
</dbReference>
<keyword evidence="12" id="KW-0131">Cell cycle</keyword>
<evidence type="ECO:0000256" key="2">
    <source>
        <dbReference type="ARBA" id="ARBA00006474"/>
    </source>
</evidence>
<dbReference type="SUPFAM" id="SSF52540">
    <property type="entry name" value="P-loop containing nucleoside triphosphate hydrolases"/>
    <property type="match status" value="1"/>
</dbReference>
<dbReference type="Gene3D" id="3.30.980.40">
    <property type="match status" value="1"/>
</dbReference>
<evidence type="ECO:0000256" key="12">
    <source>
        <dbReference type="ARBA" id="ARBA00023306"/>
    </source>
</evidence>
<dbReference type="Pfam" id="PF13491">
    <property type="entry name" value="FtsK_4TM"/>
    <property type="match status" value="1"/>
</dbReference>
<dbReference type="PANTHER" id="PTHR22683">
    <property type="entry name" value="SPORULATION PROTEIN RELATED"/>
    <property type="match status" value="1"/>
</dbReference>
<keyword evidence="10" id="KW-0238">DNA-binding</keyword>
<dbReference type="InterPro" id="IPR025199">
    <property type="entry name" value="FtsK_4TM"/>
</dbReference>
<proteinExistence type="inferred from homology"/>
<evidence type="ECO:0000256" key="15">
    <source>
        <dbReference type="PROSITE-ProRule" id="PRU00289"/>
    </source>
</evidence>
<dbReference type="InterPro" id="IPR002543">
    <property type="entry name" value="FtsK_dom"/>
</dbReference>
<comment type="subunit">
    <text evidence="14">Homohexamer. Forms a ring that surrounds DNA.</text>
</comment>
<dbReference type="Pfam" id="PF01580">
    <property type="entry name" value="FtsK_SpoIIIE"/>
    <property type="match status" value="1"/>
</dbReference>
<feature type="transmembrane region" description="Helical" evidence="16">
    <location>
        <begin position="45"/>
        <end position="71"/>
    </location>
</feature>
<evidence type="ECO:0000259" key="17">
    <source>
        <dbReference type="PROSITE" id="PS50901"/>
    </source>
</evidence>
<dbReference type="InterPro" id="IPR041027">
    <property type="entry name" value="FtsK_alpha"/>
</dbReference>
<feature type="transmembrane region" description="Helical" evidence="16">
    <location>
        <begin position="166"/>
        <end position="185"/>
    </location>
</feature>
<comment type="caution">
    <text evidence="18">The sequence shown here is derived from an EMBL/GenBank/DDBJ whole genome shotgun (WGS) entry which is preliminary data.</text>
</comment>
<organism evidence="18 19">
    <name type="scientific">Paenibacillus foliorum</name>
    <dbReference type="NCBI Taxonomy" id="2654974"/>
    <lineage>
        <taxon>Bacteria</taxon>
        <taxon>Bacillati</taxon>
        <taxon>Bacillota</taxon>
        <taxon>Bacilli</taxon>
        <taxon>Bacillales</taxon>
        <taxon>Paenibacillaceae</taxon>
        <taxon>Paenibacillus</taxon>
    </lineage>
</organism>
<dbReference type="SUPFAM" id="SSF46785">
    <property type="entry name" value="Winged helix' DNA-binding domain"/>
    <property type="match status" value="1"/>
</dbReference>
<evidence type="ECO:0000256" key="4">
    <source>
        <dbReference type="ARBA" id="ARBA00022618"/>
    </source>
</evidence>
<dbReference type="GO" id="GO:0005524">
    <property type="term" value="F:ATP binding"/>
    <property type="evidence" value="ECO:0007669"/>
    <property type="project" value="UniProtKB-UniRule"/>
</dbReference>
<dbReference type="GO" id="GO:0051301">
    <property type="term" value="P:cell division"/>
    <property type="evidence" value="ECO:0007669"/>
    <property type="project" value="UniProtKB-KW"/>
</dbReference>
<dbReference type="PANTHER" id="PTHR22683:SF41">
    <property type="entry name" value="DNA TRANSLOCASE FTSK"/>
    <property type="match status" value="1"/>
</dbReference>
<evidence type="ECO:0000256" key="11">
    <source>
        <dbReference type="ARBA" id="ARBA00023136"/>
    </source>
</evidence>
<feature type="binding site" evidence="15">
    <location>
        <begin position="522"/>
        <end position="529"/>
    </location>
    <ligand>
        <name>ATP</name>
        <dbReference type="ChEBI" id="CHEBI:30616"/>
    </ligand>
</feature>
<name>A0A972K017_9BACL</name>
<dbReference type="InterPro" id="IPR027417">
    <property type="entry name" value="P-loop_NTPase"/>
</dbReference>
<keyword evidence="9 16" id="KW-1133">Transmembrane helix</keyword>
<evidence type="ECO:0000256" key="10">
    <source>
        <dbReference type="ARBA" id="ARBA00023125"/>
    </source>
</evidence>
<dbReference type="CDD" id="cd01127">
    <property type="entry name" value="TrwB_TraG_TraD_VirD4"/>
    <property type="match status" value="1"/>
</dbReference>
<sequence>MARPKKKSKTVIRTNLKYELYGIVILTLSIIALSREGPVARALTYLFRFVIGSWDFIFPLIFIYVGLYVMVKRQWPKWKSSRKAGIFLMLLALLIMSHISLFEQLYPKGKFTAGMIMSQSWSSMVDGLKATDKGQAILTNEVGGGMLGASLYAILYSLFANIGAKLIQYTLLIIGFILLTGLSIVDMMEKLKGKKSFADSLLAQYIKRKIVERRTQQAAVPALKKKAMVPYIPDESEFDEETLKPERKVKKEGKKRSLFYDLLQPKQPIEREAVAAEGRDEPKEADPIAVQTVANDLEEEQLVYQREIEPDPLIPVIRDFQEHVQHEVSNQSQIPAAAKVTPDASAEPLKDDSSAAEDFAINNKPVALPYELPSFELLSKPNIGKGSDSLDYKAVARKLEATLESFGVRAKVLEVVRGPSVTRYEIQPDVGVKVSRIVSLTDDIALALAAKDIRMEAPIPGKSAIGIEVPNLEVSIVTMREVMESGAFQESASKLSITFGRDISGQPIVGNLARMPHMLVAGATGSGKSVCINGIITSILYKAKPDEVKFLMIDPKMVELNVYNGIPHLLAPVVTDPRRASLALKKVVVEMEKRYELFSKSGTRNIEGYNNMLVETQTGAPLPYIVVIVDELADLMMVAANDVEDAICRLAQMARAAGIHLIIATQRPSVDVITGVIKANIPSRIAFGVSSQVDSRTILDMVGAEKLLGRGDMLYLPMGASKPVRVQGAFLSDNEVESVVNFVRTQGQANYVEDMVPQIEEQPDVPEQVEDELYDQAVQIILEAKQASVSLLQRRMRVGYTRAARLIDSMEAKGIVGPYEGSKPREVLVSLEQYQDRMSS</sequence>
<dbReference type="SMART" id="SM00843">
    <property type="entry name" value="Ftsk_gamma"/>
    <property type="match status" value="1"/>
</dbReference>
<evidence type="ECO:0000256" key="1">
    <source>
        <dbReference type="ARBA" id="ARBA00004651"/>
    </source>
</evidence>
<reference evidence="18" key="1">
    <citation type="submission" date="2019-10" db="EMBL/GenBank/DDBJ databases">
        <title>Description of Paenibacillus glebae sp. nov.</title>
        <authorList>
            <person name="Carlier A."/>
            <person name="Qi S."/>
        </authorList>
    </citation>
    <scope>NUCLEOTIDE SEQUENCE</scope>
    <source>
        <strain evidence="18">LMG 31456</strain>
    </source>
</reference>
<evidence type="ECO:0000256" key="5">
    <source>
        <dbReference type="ARBA" id="ARBA00022692"/>
    </source>
</evidence>
<keyword evidence="8 15" id="KW-0067">ATP-binding</keyword>
<dbReference type="EMBL" id="WHOD01000045">
    <property type="protein sequence ID" value="NOU93370.1"/>
    <property type="molecule type" value="Genomic_DNA"/>
</dbReference>
<dbReference type="InterPro" id="IPR036390">
    <property type="entry name" value="WH_DNA-bd_sf"/>
</dbReference>
<dbReference type="GO" id="GO:0003677">
    <property type="term" value="F:DNA binding"/>
    <property type="evidence" value="ECO:0007669"/>
    <property type="project" value="UniProtKB-KW"/>
</dbReference>
<keyword evidence="5 16" id="KW-0812">Transmembrane</keyword>
<dbReference type="InterPro" id="IPR018541">
    <property type="entry name" value="Ftsk_gamma"/>
</dbReference>
<keyword evidence="11 16" id="KW-0472">Membrane</keyword>
<keyword evidence="4" id="KW-0132">Cell division</keyword>
<dbReference type="SMART" id="SM00382">
    <property type="entry name" value="AAA"/>
    <property type="match status" value="1"/>
</dbReference>
<evidence type="ECO:0000256" key="9">
    <source>
        <dbReference type="ARBA" id="ARBA00022989"/>
    </source>
</evidence>
<dbReference type="InterPro" id="IPR050206">
    <property type="entry name" value="FtsK/SpoIIIE/SftA"/>
</dbReference>
<evidence type="ECO:0000313" key="18">
    <source>
        <dbReference type="EMBL" id="NOU93370.1"/>
    </source>
</evidence>
<feature type="transmembrane region" description="Helical" evidence="16">
    <location>
        <begin position="83"/>
        <end position="102"/>
    </location>
</feature>
<comment type="function">
    <text evidence="13">Essential cell division protein that coordinates cell division and chromosome segregation. The N-terminus is involved in assembly of the cell-division machinery. The C-terminus functions as a DNA motor that moves dsDNA in an ATP-dependent manner towards the dif recombination site, which is located within the replication terminus region. Required for activation of the Xer recombinase, allowing activation of chromosome unlinking by recombination.</text>
</comment>
<dbReference type="InterPro" id="IPR003593">
    <property type="entry name" value="AAA+_ATPase"/>
</dbReference>
<keyword evidence="3" id="KW-1003">Cell membrane</keyword>
<keyword evidence="6 15" id="KW-0547">Nucleotide-binding</keyword>